<gene>
    <name evidence="1" type="primary">PTPRG_2</name>
    <name evidence="1" type="ORF">EYF80_001408</name>
</gene>
<keyword evidence="1" id="KW-0675">Receptor</keyword>
<dbReference type="AlphaFoldDB" id="A0A4Z2JFZ4"/>
<accession>A0A4Z2JFZ4</accession>
<reference evidence="1 2" key="1">
    <citation type="submission" date="2019-03" db="EMBL/GenBank/DDBJ databases">
        <title>First draft genome of Liparis tanakae, snailfish: a comprehensive survey of snailfish specific genes.</title>
        <authorList>
            <person name="Kim W."/>
            <person name="Song I."/>
            <person name="Jeong J.-H."/>
            <person name="Kim D."/>
            <person name="Kim S."/>
            <person name="Ryu S."/>
            <person name="Song J.Y."/>
            <person name="Lee S.K."/>
        </authorList>
    </citation>
    <scope>NUCLEOTIDE SEQUENCE [LARGE SCALE GENOMIC DNA]</scope>
    <source>
        <tissue evidence="1">Muscle</tissue>
    </source>
</reference>
<dbReference type="Proteomes" id="UP000314294">
    <property type="component" value="Unassembled WGS sequence"/>
</dbReference>
<name>A0A4Z2JFZ4_9TELE</name>
<evidence type="ECO:0000313" key="2">
    <source>
        <dbReference type="Proteomes" id="UP000314294"/>
    </source>
</evidence>
<evidence type="ECO:0000313" key="1">
    <source>
        <dbReference type="EMBL" id="TNN88192.1"/>
    </source>
</evidence>
<protein>
    <submittedName>
        <fullName evidence="1">Receptor-type tyrosine-protein phosphatase gamma</fullName>
    </submittedName>
</protein>
<proteinExistence type="predicted"/>
<keyword evidence="2" id="KW-1185">Reference proteome</keyword>
<dbReference type="OrthoDB" id="10490181at2759"/>
<organism evidence="1 2">
    <name type="scientific">Liparis tanakae</name>
    <name type="common">Tanaka's snailfish</name>
    <dbReference type="NCBI Taxonomy" id="230148"/>
    <lineage>
        <taxon>Eukaryota</taxon>
        <taxon>Metazoa</taxon>
        <taxon>Chordata</taxon>
        <taxon>Craniata</taxon>
        <taxon>Vertebrata</taxon>
        <taxon>Euteleostomi</taxon>
        <taxon>Actinopterygii</taxon>
        <taxon>Neopterygii</taxon>
        <taxon>Teleostei</taxon>
        <taxon>Neoteleostei</taxon>
        <taxon>Acanthomorphata</taxon>
        <taxon>Eupercaria</taxon>
        <taxon>Perciformes</taxon>
        <taxon>Cottioidei</taxon>
        <taxon>Cottales</taxon>
        <taxon>Liparidae</taxon>
        <taxon>Liparis</taxon>
    </lineage>
</organism>
<comment type="caution">
    <text evidence="1">The sequence shown here is derived from an EMBL/GenBank/DDBJ whole genome shotgun (WGS) entry which is preliminary data.</text>
</comment>
<dbReference type="EMBL" id="SRLO01000006">
    <property type="protein sequence ID" value="TNN88192.1"/>
    <property type="molecule type" value="Genomic_DNA"/>
</dbReference>
<sequence length="144" mass="15556">MHHDTSCLTPGSGLGLKWACVVCVCVGVGVTQKEQPPPCLVRKAVLPPSVLLLSVSSVPCALALSSCQQQHAAASILCMFTRMNTFCSLLCIKYRRCFQTAHFYVEDSNSPKVVPNETSPVIPIPGVGQCYCICEKVKKVKTNL</sequence>